<name>A0A8S4PWX0_OWEFU</name>
<keyword evidence="2 3" id="KW-0479">Metal-binding</keyword>
<evidence type="ECO:0000256" key="1">
    <source>
        <dbReference type="ARBA" id="ARBA00010617"/>
    </source>
</evidence>
<evidence type="ECO:0000313" key="4">
    <source>
        <dbReference type="EMBL" id="CAH1797908.1"/>
    </source>
</evidence>
<dbReference type="OrthoDB" id="6065449at2759"/>
<dbReference type="EMBL" id="CAIIXF020000010">
    <property type="protein sequence ID" value="CAH1797908.1"/>
    <property type="molecule type" value="Genomic_DNA"/>
</dbReference>
<evidence type="ECO:0000256" key="3">
    <source>
        <dbReference type="RuleBase" id="RU000461"/>
    </source>
</evidence>
<dbReference type="InterPro" id="IPR039983">
    <property type="entry name" value="CYP46A1"/>
</dbReference>
<evidence type="ECO:0008006" key="6">
    <source>
        <dbReference type="Google" id="ProtNLM"/>
    </source>
</evidence>
<organism evidence="4 5">
    <name type="scientific">Owenia fusiformis</name>
    <name type="common">Polychaete worm</name>
    <dbReference type="NCBI Taxonomy" id="6347"/>
    <lineage>
        <taxon>Eukaryota</taxon>
        <taxon>Metazoa</taxon>
        <taxon>Spiralia</taxon>
        <taxon>Lophotrochozoa</taxon>
        <taxon>Annelida</taxon>
        <taxon>Polychaeta</taxon>
        <taxon>Sedentaria</taxon>
        <taxon>Canalipalpata</taxon>
        <taxon>Sabellida</taxon>
        <taxon>Oweniida</taxon>
        <taxon>Oweniidae</taxon>
        <taxon>Owenia</taxon>
    </lineage>
</organism>
<protein>
    <recommendedName>
        <fullName evidence="6">Cytochrome P450</fullName>
    </recommendedName>
</protein>
<dbReference type="PRINTS" id="PR00385">
    <property type="entry name" value="P450"/>
</dbReference>
<comment type="cofactor">
    <cofactor evidence="2">
        <name>heme</name>
        <dbReference type="ChEBI" id="CHEBI:30413"/>
    </cofactor>
</comment>
<dbReference type="PROSITE" id="PS00086">
    <property type="entry name" value="CYTOCHROME_P450"/>
    <property type="match status" value="1"/>
</dbReference>
<evidence type="ECO:0000256" key="2">
    <source>
        <dbReference type="PIRSR" id="PIRSR602401-1"/>
    </source>
</evidence>
<sequence>MMRHYKNGGTYPEFILKWVEEYGPVLVCHVMHKTMVFTVDQEAVKELLVNGNHPKSEFVYGRLSNLFGNRFVGKGLLTETDHAVWSERRSLYNAAFHRGYLMHLMPVFNTTSDVLVEKLKSVADTGNVISMASELSKATLDIIGKVAFDLDINSLRDLKQPFPKAMFTVLTGFDTKVKNLFSEYNPKFWAAGLEIGSAIKLLRQSAKDSLDHRTEMLRNDEPVPNDILTHMAKMADMMPALHKEKLIDDYVTFFLAGHDTTANLMSFFLIELGRHPDIADKLYAEIDDMVGKKESITYTELNQLEYLNMCLKETLRLYPPAAVTFRDTRDEIKICGYDIPKGTICAVSPFASARLEENFPDPLDFNPERFRPTAQFRPKIYGYFPFSIGPRTCIGQTFAQIEAKVVLVKLLQNFTFQLDSSQNFGLAESTTLKPRGGAMCSVILR</sequence>
<dbReference type="GO" id="GO:0020037">
    <property type="term" value="F:heme binding"/>
    <property type="evidence" value="ECO:0007669"/>
    <property type="project" value="InterPro"/>
</dbReference>
<keyword evidence="3" id="KW-0503">Monooxygenase</keyword>
<dbReference type="InterPro" id="IPR017972">
    <property type="entry name" value="Cyt_P450_CS"/>
</dbReference>
<dbReference type="Gene3D" id="1.10.630.10">
    <property type="entry name" value="Cytochrome P450"/>
    <property type="match status" value="1"/>
</dbReference>
<feature type="binding site" description="axial binding residue" evidence="2">
    <location>
        <position position="393"/>
    </location>
    <ligand>
        <name>heme</name>
        <dbReference type="ChEBI" id="CHEBI:30413"/>
    </ligand>
    <ligandPart>
        <name>Fe</name>
        <dbReference type="ChEBI" id="CHEBI:18248"/>
    </ligandPart>
</feature>
<dbReference type="PRINTS" id="PR00463">
    <property type="entry name" value="EP450I"/>
</dbReference>
<comment type="caution">
    <text evidence="4">The sequence shown here is derived from an EMBL/GenBank/DDBJ whole genome shotgun (WGS) entry which is preliminary data.</text>
</comment>
<dbReference type="GO" id="GO:0005506">
    <property type="term" value="F:iron ion binding"/>
    <property type="evidence" value="ECO:0007669"/>
    <property type="project" value="InterPro"/>
</dbReference>
<reference evidence="4" key="1">
    <citation type="submission" date="2022-03" db="EMBL/GenBank/DDBJ databases">
        <authorList>
            <person name="Martin C."/>
        </authorList>
    </citation>
    <scope>NUCLEOTIDE SEQUENCE</scope>
</reference>
<dbReference type="GO" id="GO:0033781">
    <property type="term" value="F:cholesterol 24-hydroxylase activity"/>
    <property type="evidence" value="ECO:0007669"/>
    <property type="project" value="InterPro"/>
</dbReference>
<keyword evidence="5" id="KW-1185">Reference proteome</keyword>
<evidence type="ECO:0000313" key="5">
    <source>
        <dbReference type="Proteomes" id="UP000749559"/>
    </source>
</evidence>
<dbReference type="SUPFAM" id="SSF48264">
    <property type="entry name" value="Cytochrome P450"/>
    <property type="match status" value="1"/>
</dbReference>
<keyword evidence="2 3" id="KW-0349">Heme</keyword>
<dbReference type="PANTHER" id="PTHR24293">
    <property type="entry name" value="CYTOCHROME P450 FAMILY 46 SUBFAMILY A"/>
    <property type="match status" value="1"/>
</dbReference>
<keyword evidence="3" id="KW-0560">Oxidoreductase</keyword>
<dbReference type="CDD" id="cd20613">
    <property type="entry name" value="CYP46A1-like"/>
    <property type="match status" value="1"/>
</dbReference>
<accession>A0A8S4PWX0</accession>
<comment type="similarity">
    <text evidence="1 3">Belongs to the cytochrome P450 family.</text>
</comment>
<dbReference type="Proteomes" id="UP000749559">
    <property type="component" value="Unassembled WGS sequence"/>
</dbReference>
<keyword evidence="2 3" id="KW-0408">Iron</keyword>
<dbReference type="InterPro" id="IPR001128">
    <property type="entry name" value="Cyt_P450"/>
</dbReference>
<dbReference type="Pfam" id="PF00067">
    <property type="entry name" value="p450"/>
    <property type="match status" value="1"/>
</dbReference>
<proteinExistence type="inferred from homology"/>
<dbReference type="InterPro" id="IPR002401">
    <property type="entry name" value="Cyt_P450_E_grp-I"/>
</dbReference>
<dbReference type="GO" id="GO:0006707">
    <property type="term" value="P:cholesterol catabolic process"/>
    <property type="evidence" value="ECO:0007669"/>
    <property type="project" value="InterPro"/>
</dbReference>
<dbReference type="InterPro" id="IPR036396">
    <property type="entry name" value="Cyt_P450_sf"/>
</dbReference>
<dbReference type="PANTHER" id="PTHR24293:SF0">
    <property type="entry name" value="CYP46A1 PROTEIN-RELATED"/>
    <property type="match status" value="1"/>
</dbReference>
<dbReference type="AlphaFoldDB" id="A0A8S4PWX0"/>
<gene>
    <name evidence="4" type="ORF">OFUS_LOCUS22120</name>
</gene>